<comment type="caution">
    <text evidence="2">The sequence shown here is derived from an EMBL/GenBank/DDBJ whole genome shotgun (WGS) entry which is preliminary data.</text>
</comment>
<evidence type="ECO:0000256" key="1">
    <source>
        <dbReference type="SAM" id="MobiDB-lite"/>
    </source>
</evidence>
<evidence type="ECO:0000313" key="3">
    <source>
        <dbReference type="Proteomes" id="UP000565441"/>
    </source>
</evidence>
<dbReference type="EMBL" id="JAACJP010000060">
    <property type="protein sequence ID" value="KAF5368261.1"/>
    <property type="molecule type" value="Genomic_DNA"/>
</dbReference>
<accession>A0A8H5GNU8</accession>
<reference evidence="2 3" key="1">
    <citation type="journal article" date="2020" name="ISME J.">
        <title>Uncovering the hidden diversity of litter-decomposition mechanisms in mushroom-forming fungi.</title>
        <authorList>
            <person name="Floudas D."/>
            <person name="Bentzer J."/>
            <person name="Ahren D."/>
            <person name="Johansson T."/>
            <person name="Persson P."/>
            <person name="Tunlid A."/>
        </authorList>
    </citation>
    <scope>NUCLEOTIDE SEQUENCE [LARGE SCALE GENOMIC DNA]</scope>
    <source>
        <strain evidence="2 3">CBS 661.87</strain>
    </source>
</reference>
<keyword evidence="3" id="KW-1185">Reference proteome</keyword>
<organism evidence="2 3">
    <name type="scientific">Tricholomella constricta</name>
    <dbReference type="NCBI Taxonomy" id="117010"/>
    <lineage>
        <taxon>Eukaryota</taxon>
        <taxon>Fungi</taxon>
        <taxon>Dikarya</taxon>
        <taxon>Basidiomycota</taxon>
        <taxon>Agaricomycotina</taxon>
        <taxon>Agaricomycetes</taxon>
        <taxon>Agaricomycetidae</taxon>
        <taxon>Agaricales</taxon>
        <taxon>Tricholomatineae</taxon>
        <taxon>Lyophyllaceae</taxon>
        <taxon>Tricholomella</taxon>
    </lineage>
</organism>
<feature type="compositionally biased region" description="Polar residues" evidence="1">
    <location>
        <begin position="1"/>
        <end position="22"/>
    </location>
</feature>
<feature type="region of interest" description="Disordered" evidence="1">
    <location>
        <begin position="1"/>
        <end position="38"/>
    </location>
</feature>
<dbReference type="OrthoDB" id="2962859at2759"/>
<sequence length="175" mass="20553">MSQMQSLGQAMQTLTPLSSSPRVQPPPQTANTAKSEMIPLPLPPRIPITKGRRCFYGFDVPREWFINYFDQNHHLIKDYDPDLDDMTKWYMTMILLEDSARCRTLSLESVTYKISDPTTLLDPEKGYVYLVSMCSTMRSSYYRRPNQRQVDILKDVFGREPEWYVDFHDASFYED</sequence>
<protein>
    <submittedName>
        <fullName evidence="2">Uncharacterized protein</fullName>
    </submittedName>
</protein>
<gene>
    <name evidence="2" type="ORF">D9615_010360</name>
</gene>
<proteinExistence type="predicted"/>
<dbReference type="AlphaFoldDB" id="A0A8H5GNU8"/>
<dbReference type="Proteomes" id="UP000565441">
    <property type="component" value="Unassembled WGS sequence"/>
</dbReference>
<evidence type="ECO:0000313" key="2">
    <source>
        <dbReference type="EMBL" id="KAF5368261.1"/>
    </source>
</evidence>
<name>A0A8H5GNU8_9AGAR</name>